<feature type="compositionally biased region" description="Basic and acidic residues" evidence="1">
    <location>
        <begin position="86"/>
        <end position="97"/>
    </location>
</feature>
<keyword evidence="2" id="KW-1133">Transmembrane helix</keyword>
<proteinExistence type="predicted"/>
<gene>
    <name evidence="3" type="ORF">BSL78_14604</name>
</gene>
<evidence type="ECO:0000256" key="2">
    <source>
        <dbReference type="SAM" id="Phobius"/>
    </source>
</evidence>
<dbReference type="EMBL" id="MRZV01000518">
    <property type="protein sequence ID" value="PIK48502.1"/>
    <property type="molecule type" value="Genomic_DNA"/>
</dbReference>
<dbReference type="AlphaFoldDB" id="A0A2G8KKG8"/>
<dbReference type="Proteomes" id="UP000230750">
    <property type="component" value="Unassembled WGS sequence"/>
</dbReference>
<sequence length="197" mass="21380">MVLYGVGWWWMVADGGGWWWMLLDGVGWRWMVSDGGGWWWMVVDSVRWLHVSKLPVVCGVNSHPTQATPPVKKNRSGSTQHNPKGTGREKGSREGSKRLPTQKVVPRKTPVVHDGISHYDGTGRGVADGSHHGGGRTVLVEDKKILTIDGRDYDTAPENYHPTNGSGMVGMALGVGVVMSLTGVLVGVVIMKLGCVK</sequence>
<feature type="transmembrane region" description="Helical" evidence="2">
    <location>
        <begin position="168"/>
        <end position="191"/>
    </location>
</feature>
<comment type="caution">
    <text evidence="3">The sequence shown here is derived from an EMBL/GenBank/DDBJ whole genome shotgun (WGS) entry which is preliminary data.</text>
</comment>
<name>A0A2G8KKG8_STIJA</name>
<organism evidence="3 4">
    <name type="scientific">Stichopus japonicus</name>
    <name type="common">Sea cucumber</name>
    <dbReference type="NCBI Taxonomy" id="307972"/>
    <lineage>
        <taxon>Eukaryota</taxon>
        <taxon>Metazoa</taxon>
        <taxon>Echinodermata</taxon>
        <taxon>Eleutherozoa</taxon>
        <taxon>Echinozoa</taxon>
        <taxon>Holothuroidea</taxon>
        <taxon>Aspidochirotacea</taxon>
        <taxon>Aspidochirotida</taxon>
        <taxon>Stichopodidae</taxon>
        <taxon>Apostichopus</taxon>
    </lineage>
</organism>
<evidence type="ECO:0000313" key="3">
    <source>
        <dbReference type="EMBL" id="PIK48502.1"/>
    </source>
</evidence>
<accession>A0A2G8KKG8</accession>
<protein>
    <submittedName>
        <fullName evidence="3">Uncharacterized protein</fullName>
    </submittedName>
</protein>
<feature type="region of interest" description="Disordered" evidence="1">
    <location>
        <begin position="60"/>
        <end position="102"/>
    </location>
</feature>
<keyword evidence="4" id="KW-1185">Reference proteome</keyword>
<keyword evidence="2" id="KW-0812">Transmembrane</keyword>
<evidence type="ECO:0000313" key="4">
    <source>
        <dbReference type="Proteomes" id="UP000230750"/>
    </source>
</evidence>
<keyword evidence="2" id="KW-0472">Membrane</keyword>
<reference evidence="3 4" key="1">
    <citation type="journal article" date="2017" name="PLoS Biol.">
        <title>The sea cucumber genome provides insights into morphological evolution and visceral regeneration.</title>
        <authorList>
            <person name="Zhang X."/>
            <person name="Sun L."/>
            <person name="Yuan J."/>
            <person name="Sun Y."/>
            <person name="Gao Y."/>
            <person name="Zhang L."/>
            <person name="Li S."/>
            <person name="Dai H."/>
            <person name="Hamel J.F."/>
            <person name="Liu C."/>
            <person name="Yu Y."/>
            <person name="Liu S."/>
            <person name="Lin W."/>
            <person name="Guo K."/>
            <person name="Jin S."/>
            <person name="Xu P."/>
            <person name="Storey K.B."/>
            <person name="Huan P."/>
            <person name="Zhang T."/>
            <person name="Zhou Y."/>
            <person name="Zhang J."/>
            <person name="Lin C."/>
            <person name="Li X."/>
            <person name="Xing L."/>
            <person name="Huo D."/>
            <person name="Sun M."/>
            <person name="Wang L."/>
            <person name="Mercier A."/>
            <person name="Li F."/>
            <person name="Yang H."/>
            <person name="Xiang J."/>
        </authorList>
    </citation>
    <scope>NUCLEOTIDE SEQUENCE [LARGE SCALE GENOMIC DNA]</scope>
    <source>
        <strain evidence="3">Shaxun</strain>
        <tissue evidence="3">Muscle</tissue>
    </source>
</reference>
<evidence type="ECO:0000256" key="1">
    <source>
        <dbReference type="SAM" id="MobiDB-lite"/>
    </source>
</evidence>